<reference evidence="2 3" key="1">
    <citation type="submission" date="2005-09" db="EMBL/GenBank/DDBJ databases">
        <authorList>
            <person name="Woods D.E."/>
            <person name="Nierman W.C."/>
        </authorList>
    </citation>
    <scope>NUCLEOTIDE SEQUENCE [LARGE SCALE GENOMIC DNA]</scope>
    <source>
        <strain evidence="2 3">1710b</strain>
    </source>
</reference>
<feature type="compositionally biased region" description="Basic and acidic residues" evidence="1">
    <location>
        <begin position="435"/>
        <end position="461"/>
    </location>
</feature>
<dbReference type="Proteomes" id="UP000002700">
    <property type="component" value="Chromosome I"/>
</dbReference>
<organism evidence="2 3">
    <name type="scientific">Burkholderia pseudomallei (strain 1710b)</name>
    <dbReference type="NCBI Taxonomy" id="320372"/>
    <lineage>
        <taxon>Bacteria</taxon>
        <taxon>Pseudomonadati</taxon>
        <taxon>Pseudomonadota</taxon>
        <taxon>Betaproteobacteria</taxon>
        <taxon>Burkholderiales</taxon>
        <taxon>Burkholderiaceae</taxon>
        <taxon>Burkholderia</taxon>
        <taxon>pseudomallei group</taxon>
    </lineage>
</organism>
<protein>
    <submittedName>
        <fullName evidence="2">Uncharacterized protein</fullName>
    </submittedName>
</protein>
<name>Q3JWZ2_BURP1</name>
<dbReference type="HOGENOM" id="CLU_553984_0_0_4"/>
<proteinExistence type="predicted"/>
<feature type="region of interest" description="Disordered" evidence="1">
    <location>
        <begin position="295"/>
        <end position="492"/>
    </location>
</feature>
<feature type="compositionally biased region" description="Basic residues" evidence="1">
    <location>
        <begin position="261"/>
        <end position="276"/>
    </location>
</feature>
<feature type="compositionally biased region" description="Basic residues" evidence="1">
    <location>
        <begin position="406"/>
        <end position="434"/>
    </location>
</feature>
<gene>
    <name evidence="2" type="ordered locus">BURPS1710b_0497</name>
</gene>
<feature type="compositionally biased region" description="Basic and acidic residues" evidence="1">
    <location>
        <begin position="251"/>
        <end position="260"/>
    </location>
</feature>
<evidence type="ECO:0000256" key="1">
    <source>
        <dbReference type="SAM" id="MobiDB-lite"/>
    </source>
</evidence>
<dbReference type="EnsemblBacteria" id="ABA48696">
    <property type="protein sequence ID" value="ABA48696"/>
    <property type="gene ID" value="BURPS1710b_0497"/>
</dbReference>
<feature type="compositionally biased region" description="Basic and acidic residues" evidence="1">
    <location>
        <begin position="477"/>
        <end position="492"/>
    </location>
</feature>
<feature type="compositionally biased region" description="Basic residues" evidence="1">
    <location>
        <begin position="380"/>
        <end position="392"/>
    </location>
</feature>
<feature type="compositionally biased region" description="Basic and acidic residues" evidence="1">
    <location>
        <begin position="308"/>
        <end position="327"/>
    </location>
</feature>
<evidence type="ECO:0000313" key="2">
    <source>
        <dbReference type="EMBL" id="ABA48696.1"/>
    </source>
</evidence>
<feature type="region of interest" description="Disordered" evidence="1">
    <location>
        <begin position="251"/>
        <end position="276"/>
    </location>
</feature>
<dbReference type="KEGG" id="bpm:BURPS1710b_0497"/>
<dbReference type="AlphaFoldDB" id="Q3JWZ2"/>
<feature type="compositionally biased region" description="Basic and acidic residues" evidence="1">
    <location>
        <begin position="347"/>
        <end position="360"/>
    </location>
</feature>
<sequence length="492" mass="57575">MTVRARRAARNSKTCYRPVIGVSIRRRYGIRLRSLCHRRGLGRRAPEPRRGVLRRARRHRRGRAHRRHLRAARLHPEKAARLRVALQPRCRGRRGLWLDLRHRPVFVADAHRGEGPRDRAPERYLRRSAEQVGRRDPYGARDARRRAYGRRRGPACHRPAHRRRDRLAAGAAADSRHRARDHVARGARVARAAAADRDRRRRLHRGRVRGHLQRARRRCRPVLSRRADPARLRRRRAARVAWRDDEAGCRHPYARDDRGDRARRRRRVDAQARRGRVRAVRRGAVCDGARREWRRARARGGRGRARRERRDRSRRLFGDDGAVDPRDRRRHRAPATDARRDARRHAARGEPVRRQADRRRSSLRSFRGVQPAGDRDGRAHRGASARRARRARHLQDVVPRAAAHVVRPRRKDVHEARRRARQPARRRRAHGRARRGGDHPGHRDRDPGGRDEGAVRRDGRHPSNRGRGVRHVAAEGAGRRMTPDWRGARRLV</sequence>
<accession>Q3JWZ2</accession>
<dbReference type="EMBL" id="CP000124">
    <property type="protein sequence ID" value="ABA48696.1"/>
    <property type="molecule type" value="Genomic_DNA"/>
</dbReference>
<feature type="compositionally biased region" description="Basic residues" evidence="1">
    <location>
        <begin position="295"/>
        <end position="307"/>
    </location>
</feature>
<evidence type="ECO:0000313" key="3">
    <source>
        <dbReference type="Proteomes" id="UP000002700"/>
    </source>
</evidence>
<feature type="compositionally biased region" description="Basic residues" evidence="1">
    <location>
        <begin position="147"/>
        <end position="165"/>
    </location>
</feature>
<feature type="region of interest" description="Disordered" evidence="1">
    <location>
        <begin position="147"/>
        <end position="199"/>
    </location>
</feature>